<feature type="signal peptide" evidence="2">
    <location>
        <begin position="1"/>
        <end position="20"/>
    </location>
</feature>
<proteinExistence type="predicted"/>
<dbReference type="RefSeq" id="XP_069302400.1">
    <property type="nucleotide sequence ID" value="XM_069456223.1"/>
</dbReference>
<dbReference type="EMBL" id="JBHGVX010000010">
    <property type="protein sequence ID" value="KAL1791816.1"/>
    <property type="molecule type" value="Genomic_DNA"/>
</dbReference>
<gene>
    <name evidence="3" type="ORF">ACET3X_009567</name>
</gene>
<name>A0ABR3U5W6_9PLEO</name>
<accession>A0ABR3U5W6</accession>
<dbReference type="GeneID" id="96089889"/>
<evidence type="ECO:0000313" key="4">
    <source>
        <dbReference type="Proteomes" id="UP001578633"/>
    </source>
</evidence>
<evidence type="ECO:0000313" key="3">
    <source>
        <dbReference type="EMBL" id="KAL1791816.1"/>
    </source>
</evidence>
<dbReference type="Proteomes" id="UP001578633">
    <property type="component" value="Chromosome 10"/>
</dbReference>
<protein>
    <submittedName>
        <fullName evidence="3">Uncharacterized protein</fullName>
    </submittedName>
</protein>
<comment type="caution">
    <text evidence="3">The sequence shown here is derived from an EMBL/GenBank/DDBJ whole genome shotgun (WGS) entry which is preliminary data.</text>
</comment>
<feature type="compositionally biased region" description="Polar residues" evidence="1">
    <location>
        <begin position="186"/>
        <end position="195"/>
    </location>
</feature>
<evidence type="ECO:0000256" key="2">
    <source>
        <dbReference type="SAM" id="SignalP"/>
    </source>
</evidence>
<keyword evidence="4" id="KW-1185">Reference proteome</keyword>
<feature type="region of interest" description="Disordered" evidence="1">
    <location>
        <begin position="170"/>
        <end position="202"/>
    </location>
</feature>
<feature type="chain" id="PRO_5047049702" evidence="2">
    <location>
        <begin position="21"/>
        <end position="202"/>
    </location>
</feature>
<organism evidence="3 4">
    <name type="scientific">Alternaria dauci</name>
    <dbReference type="NCBI Taxonomy" id="48095"/>
    <lineage>
        <taxon>Eukaryota</taxon>
        <taxon>Fungi</taxon>
        <taxon>Dikarya</taxon>
        <taxon>Ascomycota</taxon>
        <taxon>Pezizomycotina</taxon>
        <taxon>Dothideomycetes</taxon>
        <taxon>Pleosporomycetidae</taxon>
        <taxon>Pleosporales</taxon>
        <taxon>Pleosporineae</taxon>
        <taxon>Pleosporaceae</taxon>
        <taxon>Alternaria</taxon>
        <taxon>Alternaria sect. Porri</taxon>
    </lineage>
</organism>
<sequence>MQYRFVSIIAAGVLVGMTSAAPVPSAETQTLGNDPANTIGLGKPSTVITWGKRGDTPTNPDDVQLGRPTTEIIWSKDKKRGVSFGTPEDIFTLGKPNTVVTWEKRDEPDTIENGVPTTVVTWGKEKRDEVEQPDTIELGKPTTEITWGKRDVTTAADPADTIELGKPSTVITWGKEKRNDPPVLSQPDSETTWTDKQPDLPV</sequence>
<evidence type="ECO:0000256" key="1">
    <source>
        <dbReference type="SAM" id="MobiDB-lite"/>
    </source>
</evidence>
<reference evidence="3 4" key="1">
    <citation type="submission" date="2024-09" db="EMBL/GenBank/DDBJ databases">
        <title>T2T genomes of carrot and Alternaria dauci and their utility for understanding host-pathogen interaction during carrot leaf blight disease.</title>
        <authorList>
            <person name="Liu W."/>
            <person name="Xu S."/>
            <person name="Ou C."/>
            <person name="Liu X."/>
            <person name="Zhuang F."/>
            <person name="Deng X.W."/>
        </authorList>
    </citation>
    <scope>NUCLEOTIDE SEQUENCE [LARGE SCALE GENOMIC DNA]</scope>
    <source>
        <strain evidence="3 4">A2016</strain>
    </source>
</reference>
<keyword evidence="2" id="KW-0732">Signal</keyword>